<keyword evidence="3" id="KW-1185">Reference proteome</keyword>
<dbReference type="SUPFAM" id="SSF89392">
    <property type="entry name" value="Prokaryotic lipoproteins and lipoprotein localization factors"/>
    <property type="match status" value="1"/>
</dbReference>
<dbReference type="EMBL" id="SODP01000004">
    <property type="protein sequence ID" value="TDW60952.1"/>
    <property type="molecule type" value="Genomic_DNA"/>
</dbReference>
<evidence type="ECO:0000313" key="3">
    <source>
        <dbReference type="Proteomes" id="UP000295146"/>
    </source>
</evidence>
<name>A0A4R8BSZ9_9ACTN</name>
<evidence type="ECO:0008006" key="4">
    <source>
        <dbReference type="Google" id="ProtNLM"/>
    </source>
</evidence>
<organism evidence="2 3">
    <name type="scientific">Kribbella pratensis</name>
    <dbReference type="NCBI Taxonomy" id="2512112"/>
    <lineage>
        <taxon>Bacteria</taxon>
        <taxon>Bacillati</taxon>
        <taxon>Actinomycetota</taxon>
        <taxon>Actinomycetes</taxon>
        <taxon>Propionibacteriales</taxon>
        <taxon>Kribbellaceae</taxon>
        <taxon>Kribbella</taxon>
    </lineage>
</organism>
<sequence length="265" mass="27951">MKYRAAVATLAAVPLALGLAACGNSDPKATGYRPSIPAETPTAVTTKTAPPIVKAPAARLNRVTFVPAMNSALTKQKSWRIVGKMTVDGTTVMTMDGFQTAKPPAASLTMTGGAFGGKSFKVLAIGKTAYLSIPGMTPAGKYLKVTGAQAGDVGQMLDGGDPTKIVKSFGGGVGSVNFVRSERIDGELLDRYDVSISTAKALNLQGRKLPAGAPRTITYKLWMDKSHLVRRMTFELEGLSMVMTMSDYNKPVHITTPPASKIVTR</sequence>
<evidence type="ECO:0000313" key="2">
    <source>
        <dbReference type="EMBL" id="TDW60952.1"/>
    </source>
</evidence>
<reference evidence="2 3" key="1">
    <citation type="submission" date="2019-03" db="EMBL/GenBank/DDBJ databases">
        <title>Genomic Encyclopedia of Type Strains, Phase III (KMG-III): the genomes of soil and plant-associated and newly described type strains.</title>
        <authorList>
            <person name="Whitman W."/>
        </authorList>
    </citation>
    <scope>NUCLEOTIDE SEQUENCE [LARGE SCALE GENOMIC DNA]</scope>
    <source>
        <strain evidence="2 3">VKM Ac-2573</strain>
    </source>
</reference>
<dbReference type="AlphaFoldDB" id="A0A4R8BSZ9"/>
<dbReference type="Proteomes" id="UP000295146">
    <property type="component" value="Unassembled WGS sequence"/>
</dbReference>
<gene>
    <name evidence="2" type="ORF">EV653_7512</name>
</gene>
<keyword evidence="1" id="KW-0732">Signal</keyword>
<dbReference type="OrthoDB" id="3781094at2"/>
<dbReference type="Gene3D" id="2.50.20.20">
    <property type="match status" value="1"/>
</dbReference>
<dbReference type="RefSeq" id="WP_134110598.1">
    <property type="nucleotide sequence ID" value="NZ_SODP01000004.1"/>
</dbReference>
<feature type="chain" id="PRO_5038881597" description="Lipoprotein LprG" evidence="1">
    <location>
        <begin position="21"/>
        <end position="265"/>
    </location>
</feature>
<accession>A0A4R8BSZ9</accession>
<comment type="caution">
    <text evidence="2">The sequence shown here is derived from an EMBL/GenBank/DDBJ whole genome shotgun (WGS) entry which is preliminary data.</text>
</comment>
<dbReference type="InterPro" id="IPR029046">
    <property type="entry name" value="LolA/LolB/LppX"/>
</dbReference>
<evidence type="ECO:0000256" key="1">
    <source>
        <dbReference type="SAM" id="SignalP"/>
    </source>
</evidence>
<proteinExistence type="predicted"/>
<protein>
    <recommendedName>
        <fullName evidence="4">Lipoprotein LprG</fullName>
    </recommendedName>
</protein>
<feature type="signal peptide" evidence="1">
    <location>
        <begin position="1"/>
        <end position="20"/>
    </location>
</feature>
<dbReference type="PROSITE" id="PS51257">
    <property type="entry name" value="PROKAR_LIPOPROTEIN"/>
    <property type="match status" value="1"/>
</dbReference>